<evidence type="ECO:0000256" key="3">
    <source>
        <dbReference type="ARBA" id="ARBA00023163"/>
    </source>
</evidence>
<name>A0AAE3YKD6_9ACTN</name>
<evidence type="ECO:0000313" key="7">
    <source>
        <dbReference type="EMBL" id="MDR7274127.1"/>
    </source>
</evidence>
<evidence type="ECO:0000313" key="8">
    <source>
        <dbReference type="Proteomes" id="UP001183643"/>
    </source>
</evidence>
<sequence length="218" mass="22593">MIIRTTLPLVAEFGAKVTTAQVARAAGIAEGTIFRVFADKDELLTACMSEALQPDAVHADIAAISLDAPLADRLVEATETLSAYVTRIGTITGALHATGFRPGDPSTSEAPAPDESTSDTPTPGQSTSDEPTSDAPTARPAPPPGGRERAMMGTIAALAELFEPEVAAGTLRRSPTELATALFGMLTVLHRPGLPGPPSATDLVDLFLYGAVTREEKS</sequence>
<evidence type="ECO:0000256" key="1">
    <source>
        <dbReference type="ARBA" id="ARBA00023015"/>
    </source>
</evidence>
<dbReference type="SUPFAM" id="SSF46689">
    <property type="entry name" value="Homeodomain-like"/>
    <property type="match status" value="1"/>
</dbReference>
<dbReference type="PANTHER" id="PTHR30055">
    <property type="entry name" value="HTH-TYPE TRANSCRIPTIONAL REGULATOR RUTR"/>
    <property type="match status" value="1"/>
</dbReference>
<keyword evidence="1" id="KW-0805">Transcription regulation</keyword>
<dbReference type="AlphaFoldDB" id="A0AAE3YKD6"/>
<evidence type="ECO:0000256" key="5">
    <source>
        <dbReference type="SAM" id="MobiDB-lite"/>
    </source>
</evidence>
<dbReference type="RefSeq" id="WP_310363460.1">
    <property type="nucleotide sequence ID" value="NZ_JAVDYB010000001.1"/>
</dbReference>
<keyword evidence="8" id="KW-1185">Reference proteome</keyword>
<evidence type="ECO:0000256" key="2">
    <source>
        <dbReference type="ARBA" id="ARBA00023125"/>
    </source>
</evidence>
<dbReference type="GO" id="GO:0000976">
    <property type="term" value="F:transcription cis-regulatory region binding"/>
    <property type="evidence" value="ECO:0007669"/>
    <property type="project" value="TreeGrafter"/>
</dbReference>
<dbReference type="Proteomes" id="UP001183643">
    <property type="component" value="Unassembled WGS sequence"/>
</dbReference>
<proteinExistence type="predicted"/>
<protein>
    <submittedName>
        <fullName evidence="7">AcrR family transcriptional regulator</fullName>
    </submittedName>
</protein>
<feature type="compositionally biased region" description="Polar residues" evidence="5">
    <location>
        <begin position="118"/>
        <end position="130"/>
    </location>
</feature>
<dbReference type="Gene3D" id="1.10.357.10">
    <property type="entry name" value="Tetracycline Repressor, domain 2"/>
    <property type="match status" value="1"/>
</dbReference>
<dbReference type="InterPro" id="IPR001647">
    <property type="entry name" value="HTH_TetR"/>
</dbReference>
<dbReference type="PROSITE" id="PS50977">
    <property type="entry name" value="HTH_TETR_2"/>
    <property type="match status" value="1"/>
</dbReference>
<organism evidence="7 8">
    <name type="scientific">Catenuloplanes atrovinosus</name>
    <dbReference type="NCBI Taxonomy" id="137266"/>
    <lineage>
        <taxon>Bacteria</taxon>
        <taxon>Bacillati</taxon>
        <taxon>Actinomycetota</taxon>
        <taxon>Actinomycetes</taxon>
        <taxon>Micromonosporales</taxon>
        <taxon>Micromonosporaceae</taxon>
        <taxon>Catenuloplanes</taxon>
    </lineage>
</organism>
<dbReference type="PRINTS" id="PR00455">
    <property type="entry name" value="HTHTETR"/>
</dbReference>
<feature type="DNA-binding region" description="H-T-H motif" evidence="4">
    <location>
        <begin position="18"/>
        <end position="37"/>
    </location>
</feature>
<dbReference type="Pfam" id="PF00440">
    <property type="entry name" value="TetR_N"/>
    <property type="match status" value="1"/>
</dbReference>
<dbReference type="GO" id="GO:0003700">
    <property type="term" value="F:DNA-binding transcription factor activity"/>
    <property type="evidence" value="ECO:0007669"/>
    <property type="project" value="TreeGrafter"/>
</dbReference>
<feature type="domain" description="HTH tetR-type" evidence="6">
    <location>
        <begin position="1"/>
        <end position="55"/>
    </location>
</feature>
<evidence type="ECO:0000259" key="6">
    <source>
        <dbReference type="PROSITE" id="PS50977"/>
    </source>
</evidence>
<gene>
    <name evidence="7" type="ORF">J2S41_000905</name>
</gene>
<accession>A0AAE3YKD6</accession>
<dbReference type="EMBL" id="JAVDYB010000001">
    <property type="protein sequence ID" value="MDR7274127.1"/>
    <property type="molecule type" value="Genomic_DNA"/>
</dbReference>
<feature type="region of interest" description="Disordered" evidence="5">
    <location>
        <begin position="96"/>
        <end position="149"/>
    </location>
</feature>
<keyword evidence="3" id="KW-0804">Transcription</keyword>
<keyword evidence="2 4" id="KW-0238">DNA-binding</keyword>
<dbReference type="InterPro" id="IPR009057">
    <property type="entry name" value="Homeodomain-like_sf"/>
</dbReference>
<dbReference type="PANTHER" id="PTHR30055:SF234">
    <property type="entry name" value="HTH-TYPE TRANSCRIPTIONAL REGULATOR BETI"/>
    <property type="match status" value="1"/>
</dbReference>
<reference evidence="7" key="1">
    <citation type="submission" date="2023-07" db="EMBL/GenBank/DDBJ databases">
        <title>Sequencing the genomes of 1000 actinobacteria strains.</title>
        <authorList>
            <person name="Klenk H.-P."/>
        </authorList>
    </citation>
    <scope>NUCLEOTIDE SEQUENCE</scope>
    <source>
        <strain evidence="7">DSM 44707</strain>
    </source>
</reference>
<comment type="caution">
    <text evidence="7">The sequence shown here is derived from an EMBL/GenBank/DDBJ whole genome shotgun (WGS) entry which is preliminary data.</text>
</comment>
<dbReference type="InterPro" id="IPR050109">
    <property type="entry name" value="HTH-type_TetR-like_transc_reg"/>
</dbReference>
<evidence type="ECO:0000256" key="4">
    <source>
        <dbReference type="PROSITE-ProRule" id="PRU00335"/>
    </source>
</evidence>